<feature type="domain" description="GP-PDE" evidence="2">
    <location>
        <begin position="44"/>
        <end position="287"/>
    </location>
</feature>
<name>A0A1Z4BM68_9FLAO</name>
<keyword evidence="1" id="KW-0732">Signal</keyword>
<dbReference type="InterPro" id="IPR017946">
    <property type="entry name" value="PLC-like_Pdiesterase_TIM-brl"/>
</dbReference>
<gene>
    <name evidence="3" type="ORF">CBG49_04300</name>
</gene>
<accession>A0A1Z4BM68</accession>
<feature type="chain" id="PRO_5012938662" evidence="1">
    <location>
        <begin position="23"/>
        <end position="287"/>
    </location>
</feature>
<dbReference type="GO" id="GO:0006644">
    <property type="term" value="P:phospholipid metabolic process"/>
    <property type="evidence" value="ECO:0007669"/>
    <property type="project" value="TreeGrafter"/>
</dbReference>
<dbReference type="InterPro" id="IPR030395">
    <property type="entry name" value="GP_PDE_dom"/>
</dbReference>
<dbReference type="KEGG" id="capn:CBG49_04300"/>
<dbReference type="Proteomes" id="UP000197007">
    <property type="component" value="Chromosome"/>
</dbReference>
<evidence type="ECO:0000256" key="1">
    <source>
        <dbReference type="SAM" id="SignalP"/>
    </source>
</evidence>
<dbReference type="GO" id="GO:0006580">
    <property type="term" value="P:ethanolamine metabolic process"/>
    <property type="evidence" value="ECO:0007669"/>
    <property type="project" value="TreeGrafter"/>
</dbReference>
<dbReference type="CDD" id="cd08566">
    <property type="entry name" value="GDPD_AtGDE_like"/>
    <property type="match status" value="1"/>
</dbReference>
<dbReference type="RefSeq" id="WP_088593521.1">
    <property type="nucleotide sequence ID" value="NZ_CP022022.1"/>
</dbReference>
<keyword evidence="4" id="KW-1185">Reference proteome</keyword>
<feature type="signal peptide" evidence="1">
    <location>
        <begin position="1"/>
        <end position="22"/>
    </location>
</feature>
<dbReference type="PROSITE" id="PS51704">
    <property type="entry name" value="GP_PDE"/>
    <property type="match status" value="1"/>
</dbReference>
<dbReference type="GO" id="GO:0070291">
    <property type="term" value="P:N-acylethanolamine metabolic process"/>
    <property type="evidence" value="ECO:0007669"/>
    <property type="project" value="TreeGrafter"/>
</dbReference>
<dbReference type="GO" id="GO:0005886">
    <property type="term" value="C:plasma membrane"/>
    <property type="evidence" value="ECO:0007669"/>
    <property type="project" value="TreeGrafter"/>
</dbReference>
<dbReference type="PANTHER" id="PTHR46320">
    <property type="entry name" value="GLYCEROPHOSPHODIESTER PHOSPHODIESTERASE 1"/>
    <property type="match status" value="1"/>
</dbReference>
<evidence type="ECO:0000313" key="4">
    <source>
        <dbReference type="Proteomes" id="UP000197007"/>
    </source>
</evidence>
<organism evidence="3 4">
    <name type="scientific">Capnocytophaga endodontalis</name>
    <dbReference type="NCBI Taxonomy" id="2708117"/>
    <lineage>
        <taxon>Bacteria</taxon>
        <taxon>Pseudomonadati</taxon>
        <taxon>Bacteroidota</taxon>
        <taxon>Flavobacteriia</taxon>
        <taxon>Flavobacteriales</taxon>
        <taxon>Flavobacteriaceae</taxon>
        <taxon>Capnocytophaga</taxon>
    </lineage>
</organism>
<proteinExistence type="predicted"/>
<dbReference type="EMBL" id="CP022022">
    <property type="protein sequence ID" value="ASF42360.1"/>
    <property type="molecule type" value="Genomic_DNA"/>
</dbReference>
<protein>
    <submittedName>
        <fullName evidence="3">Glycerophosphodiester phosphodiesterase</fullName>
    </submittedName>
</protein>
<dbReference type="GO" id="GO:0008889">
    <property type="term" value="F:glycerophosphodiester phosphodiesterase activity"/>
    <property type="evidence" value="ECO:0007669"/>
    <property type="project" value="TreeGrafter"/>
</dbReference>
<dbReference type="SUPFAM" id="SSF51695">
    <property type="entry name" value="PLC-like phosphodiesterases"/>
    <property type="match status" value="1"/>
</dbReference>
<reference evidence="4" key="1">
    <citation type="submission" date="2017-06" db="EMBL/GenBank/DDBJ databases">
        <title>Complete genome sequence of Capnocytophaga sp. KCOM 1579 (=ChDC OS43) isolated from a human refractory periapical abscess lesion.</title>
        <authorList>
            <person name="Kook J.-K."/>
            <person name="Park S.-N."/>
            <person name="Lim Y.K."/>
            <person name="Roh H."/>
        </authorList>
    </citation>
    <scope>NUCLEOTIDE SEQUENCE [LARGE SCALE GENOMIC DNA]</scope>
    <source>
        <strain evidence="4">ChDC OS43</strain>
    </source>
</reference>
<evidence type="ECO:0000259" key="2">
    <source>
        <dbReference type="PROSITE" id="PS51704"/>
    </source>
</evidence>
<dbReference type="PANTHER" id="PTHR46320:SF1">
    <property type="entry name" value="GLYCEROPHOSPHODIESTER PHOSPHODIESTERASE 1"/>
    <property type="match status" value="1"/>
</dbReference>
<dbReference type="Gene3D" id="3.20.20.190">
    <property type="entry name" value="Phosphatidylinositol (PI) phosphodiesterase"/>
    <property type="match status" value="1"/>
</dbReference>
<dbReference type="AlphaFoldDB" id="A0A1Z4BM68"/>
<dbReference type="Pfam" id="PF03009">
    <property type="entry name" value="GDPD"/>
    <property type="match status" value="1"/>
</dbReference>
<evidence type="ECO:0000313" key="3">
    <source>
        <dbReference type="EMBL" id="ASF42360.1"/>
    </source>
</evidence>
<sequence>MKKFLSFIGLLFCAIACKNASAPATGQIIAQQEITNQIYFAAKPIVSAHRGGGGEGLKGYPENCLESIQYLSTKGVHSFEIDIFESADGDLLLMHDNSLGRTATGKGEVSAMSTADLLKENLKDEFGNVTQFKIPYLKDVLAWCKANHGYLMLDFKKGISYQKVVDLVRAEGMEAQVVLISYNTEQAKALYKVAPEMLISVSVRNNDELERILQTGIPKEKLVAFTGIKVAPDALYQRLNQLKIPAILGTLGNLDKRAATKGDHLYKEWAQKGIQIFSTDRPLSLSF</sequence>